<dbReference type="PANTHER" id="PTHR33103">
    <property type="entry name" value="OS01G0153900 PROTEIN"/>
    <property type="match status" value="1"/>
</dbReference>
<accession>A0A1E5UIM8</accession>
<gene>
    <name evidence="1" type="ORF">BAE44_0026248</name>
</gene>
<dbReference type="OrthoDB" id="2014278at2759"/>
<name>A0A1E5UIM8_9POAL</name>
<dbReference type="AlphaFoldDB" id="A0A1E5UIM8"/>
<dbReference type="InterPro" id="IPR007750">
    <property type="entry name" value="DUF674"/>
</dbReference>
<evidence type="ECO:0000313" key="2">
    <source>
        <dbReference type="Proteomes" id="UP000095767"/>
    </source>
</evidence>
<evidence type="ECO:0000313" key="1">
    <source>
        <dbReference type="EMBL" id="OEL12733.1"/>
    </source>
</evidence>
<keyword evidence="2" id="KW-1185">Reference proteome</keyword>
<reference evidence="1 2" key="1">
    <citation type="submission" date="2016-09" db="EMBL/GenBank/DDBJ databases">
        <title>The draft genome of Dichanthelium oligosanthes: A C3 panicoid grass species.</title>
        <authorList>
            <person name="Studer A.J."/>
            <person name="Schnable J.C."/>
            <person name="Brutnell T.P."/>
        </authorList>
    </citation>
    <scope>NUCLEOTIDE SEQUENCE [LARGE SCALE GENOMIC DNA]</scope>
    <source>
        <strain evidence="2">cv. Kellogg 1175</strain>
        <tissue evidence="1">Leaf</tissue>
    </source>
</reference>
<sequence length="418" mass="44263">MAPPSPSARSCTLSMKLLVDGKAGRVLYAEAGKDVVDFLFSLLTLPVGTVVKILSKDSMVGSVGNLYGSVEKLDETYVLSAYAKDALLAPAGGYDGGKLLQLPEPEKASAIAGKGFVQGVVTYSVMDDLKVAPMSTISGITLLNTFGITDISVLQEKTVQLGYAEIHHLLLSPDRDMAAPSPKANTTTLTMKMKLLIDTKGSRVLYAEASKDVVDFLFSLLALPVGTAVELLGKESMAGCVGNVYASVESLDDTYVQPGAAKDALLHPTTVLSPAVGTKGPSLFCLPAPPPPAPPRPKKFFRCSSSSNSNRYGSSVHFSSGTECRGYVTDTFDWICPSCRNHMSTEVTFLTSAEPAQLVEAAAGFVRGVVTYTVMDDLKVAPMSSISGITLLNAFGITDIGMLQERTVQLGYAEVIRH</sequence>
<comment type="caution">
    <text evidence="1">The sequence shown here is derived from an EMBL/GenBank/DDBJ whole genome shotgun (WGS) entry which is preliminary data.</text>
</comment>
<feature type="non-terminal residue" evidence="1">
    <location>
        <position position="418"/>
    </location>
</feature>
<dbReference type="EMBL" id="LWDX02076044">
    <property type="protein sequence ID" value="OEL12733.1"/>
    <property type="molecule type" value="Genomic_DNA"/>
</dbReference>
<organism evidence="1 2">
    <name type="scientific">Dichanthelium oligosanthes</name>
    <dbReference type="NCBI Taxonomy" id="888268"/>
    <lineage>
        <taxon>Eukaryota</taxon>
        <taxon>Viridiplantae</taxon>
        <taxon>Streptophyta</taxon>
        <taxon>Embryophyta</taxon>
        <taxon>Tracheophyta</taxon>
        <taxon>Spermatophyta</taxon>
        <taxon>Magnoliopsida</taxon>
        <taxon>Liliopsida</taxon>
        <taxon>Poales</taxon>
        <taxon>Poaceae</taxon>
        <taxon>PACMAD clade</taxon>
        <taxon>Panicoideae</taxon>
        <taxon>Panicodae</taxon>
        <taxon>Paniceae</taxon>
        <taxon>Dichantheliinae</taxon>
        <taxon>Dichanthelium</taxon>
    </lineage>
</organism>
<evidence type="ECO:0008006" key="3">
    <source>
        <dbReference type="Google" id="ProtNLM"/>
    </source>
</evidence>
<protein>
    <recommendedName>
        <fullName evidence="3">DUF674 domain-containing protein</fullName>
    </recommendedName>
</protein>
<proteinExistence type="predicted"/>
<dbReference type="STRING" id="888268.A0A1E5UIM8"/>
<dbReference type="Pfam" id="PF05056">
    <property type="entry name" value="DUF674"/>
    <property type="match status" value="3"/>
</dbReference>
<dbReference type="Proteomes" id="UP000095767">
    <property type="component" value="Unassembled WGS sequence"/>
</dbReference>
<dbReference type="PANTHER" id="PTHR33103:SF19">
    <property type="entry name" value="OS09G0544700 PROTEIN"/>
    <property type="match status" value="1"/>
</dbReference>